<keyword evidence="2" id="KW-1185">Reference proteome</keyword>
<dbReference type="GeneID" id="18931721"/>
<dbReference type="RefSeq" id="XP_007406519.1">
    <property type="nucleotide sequence ID" value="XM_007406457.1"/>
</dbReference>
<dbReference type="Proteomes" id="UP000001072">
    <property type="component" value="Unassembled WGS sequence"/>
</dbReference>
<name>F4RC52_MELLP</name>
<sequence length="145" mass="16309">MNYKSHVEDWAPSRVSEYQEGKTLGTAVAKNIFDEAKAIQKLYIQQKAVLALVANVSIFTLEKALGELGSTQTPDCLRLCSRYSIKALGTKMPPGSEKGGLGERNRKLSAMWKGLSKEEKRVWDPPIFYLLSLHQIKNLPWSLEK</sequence>
<proteinExistence type="predicted"/>
<evidence type="ECO:0000313" key="2">
    <source>
        <dbReference type="Proteomes" id="UP000001072"/>
    </source>
</evidence>
<protein>
    <submittedName>
        <fullName evidence="1">Uncharacterized protein</fullName>
    </submittedName>
</protein>
<reference evidence="2" key="1">
    <citation type="journal article" date="2011" name="Proc. Natl. Acad. Sci. U.S.A.">
        <title>Obligate biotrophy features unraveled by the genomic analysis of rust fungi.</title>
        <authorList>
            <person name="Duplessis S."/>
            <person name="Cuomo C.A."/>
            <person name="Lin Y.-C."/>
            <person name="Aerts A."/>
            <person name="Tisserant E."/>
            <person name="Veneault-Fourrey C."/>
            <person name="Joly D.L."/>
            <person name="Hacquard S."/>
            <person name="Amselem J."/>
            <person name="Cantarel B.L."/>
            <person name="Chiu R."/>
            <person name="Coutinho P.M."/>
            <person name="Feau N."/>
            <person name="Field M."/>
            <person name="Frey P."/>
            <person name="Gelhaye E."/>
            <person name="Goldberg J."/>
            <person name="Grabherr M.G."/>
            <person name="Kodira C.D."/>
            <person name="Kohler A."/>
            <person name="Kuees U."/>
            <person name="Lindquist E.A."/>
            <person name="Lucas S.M."/>
            <person name="Mago R."/>
            <person name="Mauceli E."/>
            <person name="Morin E."/>
            <person name="Murat C."/>
            <person name="Pangilinan J.L."/>
            <person name="Park R."/>
            <person name="Pearson M."/>
            <person name="Quesneville H."/>
            <person name="Rouhier N."/>
            <person name="Sakthikumar S."/>
            <person name="Salamov A.A."/>
            <person name="Schmutz J."/>
            <person name="Selles B."/>
            <person name="Shapiro H."/>
            <person name="Tanguay P."/>
            <person name="Tuskan G.A."/>
            <person name="Henrissat B."/>
            <person name="Van de Peer Y."/>
            <person name="Rouze P."/>
            <person name="Ellis J.G."/>
            <person name="Dodds P.N."/>
            <person name="Schein J.E."/>
            <person name="Zhong S."/>
            <person name="Hamelin R.C."/>
            <person name="Grigoriev I.V."/>
            <person name="Szabo L.J."/>
            <person name="Martin F."/>
        </authorList>
    </citation>
    <scope>NUCLEOTIDE SEQUENCE [LARGE SCALE GENOMIC DNA]</scope>
    <source>
        <strain evidence="2">98AG31 / pathotype 3-4-7</strain>
    </source>
</reference>
<dbReference type="EMBL" id="GL883095">
    <property type="protein sequence ID" value="EGG10218.1"/>
    <property type="molecule type" value="Genomic_DNA"/>
</dbReference>
<organism evidence="2">
    <name type="scientific">Melampsora larici-populina (strain 98AG31 / pathotype 3-4-7)</name>
    <name type="common">Poplar leaf rust fungus</name>
    <dbReference type="NCBI Taxonomy" id="747676"/>
    <lineage>
        <taxon>Eukaryota</taxon>
        <taxon>Fungi</taxon>
        <taxon>Dikarya</taxon>
        <taxon>Basidiomycota</taxon>
        <taxon>Pucciniomycotina</taxon>
        <taxon>Pucciniomycetes</taxon>
        <taxon>Pucciniales</taxon>
        <taxon>Melampsoraceae</taxon>
        <taxon>Melampsora</taxon>
    </lineage>
</organism>
<dbReference type="HOGENOM" id="CLU_1829948_0_0_1"/>
<gene>
    <name evidence="1" type="ORF">MELLADRAFT_71095</name>
</gene>
<dbReference type="InParanoid" id="F4RC52"/>
<dbReference type="KEGG" id="mlr:MELLADRAFT_71095"/>
<evidence type="ECO:0000313" key="1">
    <source>
        <dbReference type="EMBL" id="EGG10218.1"/>
    </source>
</evidence>
<dbReference type="CDD" id="cd00084">
    <property type="entry name" value="HMG-box_SF"/>
    <property type="match status" value="1"/>
</dbReference>
<dbReference type="AlphaFoldDB" id="F4RC52"/>
<accession>F4RC52</accession>
<dbReference type="VEuPathDB" id="FungiDB:MELLADRAFT_71095"/>